<feature type="compositionally biased region" description="Low complexity" evidence="1">
    <location>
        <begin position="97"/>
        <end position="127"/>
    </location>
</feature>
<name>A0A7S1PHQ2_9EUKA</name>
<dbReference type="EMBL" id="HBGD01003155">
    <property type="protein sequence ID" value="CAD9079370.1"/>
    <property type="molecule type" value="Transcribed_RNA"/>
</dbReference>
<evidence type="ECO:0000313" key="2">
    <source>
        <dbReference type="EMBL" id="CAD9079370.1"/>
    </source>
</evidence>
<organism evidence="2">
    <name type="scientific">Percolomonas cosmopolitus</name>
    <dbReference type="NCBI Taxonomy" id="63605"/>
    <lineage>
        <taxon>Eukaryota</taxon>
        <taxon>Discoba</taxon>
        <taxon>Heterolobosea</taxon>
        <taxon>Tetramitia</taxon>
        <taxon>Eutetramitia</taxon>
        <taxon>Percolomonadidae</taxon>
        <taxon>Percolomonas</taxon>
    </lineage>
</organism>
<evidence type="ECO:0000256" key="1">
    <source>
        <dbReference type="SAM" id="MobiDB-lite"/>
    </source>
</evidence>
<sequence length="358" mass="39733">MIGTILAASVGTTSVDRRAGVEDALTEMRLLSPSQHELGDLDDILDIFGGPDDAIADEHHVVSGATDTAVIHDLSATSASLIAADCELQCNAHNNNNNNNDDTLSSAVVQHASSSDSDQDSETSTTATDRHWQVAHCNTQHAVAHNLHDLIYVKNRRAKSSLKLGDKMYATLKYELQLKLTRNMLQVGAAQGKNTFIQTRVTLMDASTNEEVLTDGDKNAALTGDLKAILVQNESNFSGKLVVQPSNKLSYHRRQRAFYLRVFFFMNDEADAFLCMDSAQFKVFARKPNKKNYNQEAKKRKRDLEDNVGGVHKKKAKKASKKMDKFMLALEKLISCKEDLAEDEKMMAVELCLKKLRD</sequence>
<dbReference type="AlphaFoldDB" id="A0A7S1PHQ2"/>
<proteinExistence type="predicted"/>
<gene>
    <name evidence="2" type="ORF">PCOS0759_LOCUS2604</name>
</gene>
<protein>
    <submittedName>
        <fullName evidence="2">Uncharacterized protein</fullName>
    </submittedName>
</protein>
<accession>A0A7S1PHQ2</accession>
<feature type="region of interest" description="Disordered" evidence="1">
    <location>
        <begin position="97"/>
        <end position="128"/>
    </location>
</feature>
<reference evidence="2" key="1">
    <citation type="submission" date="2021-01" db="EMBL/GenBank/DDBJ databases">
        <authorList>
            <person name="Corre E."/>
            <person name="Pelletier E."/>
            <person name="Niang G."/>
            <person name="Scheremetjew M."/>
            <person name="Finn R."/>
            <person name="Kale V."/>
            <person name="Holt S."/>
            <person name="Cochrane G."/>
            <person name="Meng A."/>
            <person name="Brown T."/>
            <person name="Cohen L."/>
        </authorList>
    </citation>
    <scope>NUCLEOTIDE SEQUENCE</scope>
    <source>
        <strain evidence="2">WS</strain>
    </source>
</reference>